<organism evidence="2 3">
    <name type="scientific">Mesosutterella porci</name>
    <dbReference type="NCBI Taxonomy" id="2915351"/>
    <lineage>
        <taxon>Bacteria</taxon>
        <taxon>Pseudomonadati</taxon>
        <taxon>Pseudomonadota</taxon>
        <taxon>Betaproteobacteria</taxon>
        <taxon>Burkholderiales</taxon>
        <taxon>Sutterellaceae</taxon>
        <taxon>Mesosutterella</taxon>
    </lineage>
</organism>
<dbReference type="SUPFAM" id="SSF50891">
    <property type="entry name" value="Cyclophilin-like"/>
    <property type="match status" value="1"/>
</dbReference>
<dbReference type="Pfam" id="PF18050">
    <property type="entry name" value="Cyclophil_like2"/>
    <property type="match status" value="1"/>
</dbReference>
<reference evidence="2 3" key="1">
    <citation type="submission" date="2022-02" db="EMBL/GenBank/DDBJ databases">
        <title>Mesosutterella porci, a novel member of the family Sutterellaceae from pig feces.</title>
        <authorList>
            <person name="Wylensek D."/>
            <person name="Clavel T."/>
        </authorList>
    </citation>
    <scope>NUCLEOTIDE SEQUENCE [LARGE SCALE GENOMIC DNA]</scope>
    <source>
        <strain evidence="3">oilRF-744-wt-GAM-9</strain>
    </source>
</reference>
<proteinExistence type="predicted"/>
<dbReference type="Proteomes" id="UP001297600">
    <property type="component" value="Unassembled WGS sequence"/>
</dbReference>
<evidence type="ECO:0000313" key="2">
    <source>
        <dbReference type="EMBL" id="MCG5030050.1"/>
    </source>
</evidence>
<feature type="domain" description="Cyclophilin-like" evidence="1">
    <location>
        <begin position="7"/>
        <end position="113"/>
    </location>
</feature>
<dbReference type="EMBL" id="JAKNCT010000001">
    <property type="protein sequence ID" value="MCG5030050.1"/>
    <property type="molecule type" value="Genomic_DNA"/>
</dbReference>
<evidence type="ECO:0000313" key="3">
    <source>
        <dbReference type="Proteomes" id="UP001297600"/>
    </source>
</evidence>
<accession>A0ABS9MN56</accession>
<name>A0ABS9MN56_9BURK</name>
<sequence length="118" mass="13088">MAETIQMQAGGKTYSIVLLDNDAARSFASQLPLKLRFEDYGQVERIAYLKKKLSLGSAPQSHTPRRGELNYYAPWGDICAFTGPFRHSPGLVPLGRMDEDAIEAIRGSASTEVLFRKP</sequence>
<keyword evidence="3" id="KW-1185">Reference proteome</keyword>
<comment type="caution">
    <text evidence="2">The sequence shown here is derived from an EMBL/GenBank/DDBJ whole genome shotgun (WGS) entry which is preliminary data.</text>
</comment>
<protein>
    <recommendedName>
        <fullName evidence="1">Cyclophilin-like domain-containing protein</fullName>
    </recommendedName>
</protein>
<dbReference type="RefSeq" id="WP_237977706.1">
    <property type="nucleotide sequence ID" value="NZ_JAKNCT010000001.1"/>
</dbReference>
<dbReference type="InterPro" id="IPR041183">
    <property type="entry name" value="Cyclophilin-like"/>
</dbReference>
<dbReference type="Gene3D" id="2.40.100.20">
    <property type="match status" value="1"/>
</dbReference>
<dbReference type="InterPro" id="IPR029000">
    <property type="entry name" value="Cyclophilin-like_dom_sf"/>
</dbReference>
<gene>
    <name evidence="2" type="ORF">MAF45_01090</name>
</gene>
<evidence type="ECO:0000259" key="1">
    <source>
        <dbReference type="Pfam" id="PF18050"/>
    </source>
</evidence>